<keyword evidence="7 12" id="KW-0472">Membrane</keyword>
<evidence type="ECO:0000256" key="10">
    <source>
        <dbReference type="ARBA" id="ARBA00039001"/>
    </source>
</evidence>
<evidence type="ECO:0000256" key="8">
    <source>
        <dbReference type="ARBA" id="ARBA00023209"/>
    </source>
</evidence>
<dbReference type="InterPro" id="IPR050324">
    <property type="entry name" value="CDP-alcohol_PTase-I"/>
</dbReference>
<dbReference type="GO" id="GO:0043337">
    <property type="term" value="F:cardiolipin synthase (CMP-forming)"/>
    <property type="evidence" value="ECO:0007669"/>
    <property type="project" value="UniProtKB-EC"/>
</dbReference>
<sequence length="306" mass="34797">MFGRIWLQNLMQCRKALSLVTYPIAYASRARSSKTCTSKHVTEVKMNENRNKPGNKIATIPNALCLFRIGMTPVIGYLIIKESYMIALALFAVSGITDWLDGYIARSFWSQSSLVGSIIDPVADKLLVTTVFIMPLTILVILRDVGLIAGGAVTRYKTLEKPVTLVRYFSPSVSPLQVTPTSISEYGTSDVYNRWKPGISYIRLYESPFSNTYLLCYCRNNDLFWVPVRKADQNEASKERIIRENEIRFIVINIRSEPGMLLVHKLNFTGDNVRILYCLTTLHGKTNFETNKWSKPKRDTLMEGNK</sequence>
<organism evidence="13">
    <name type="scientific">Wuchereria bancrofti</name>
    <dbReference type="NCBI Taxonomy" id="6293"/>
    <lineage>
        <taxon>Eukaryota</taxon>
        <taxon>Metazoa</taxon>
        <taxon>Ecdysozoa</taxon>
        <taxon>Nematoda</taxon>
        <taxon>Chromadorea</taxon>
        <taxon>Rhabditida</taxon>
        <taxon>Spirurina</taxon>
        <taxon>Spiruromorpha</taxon>
        <taxon>Filarioidea</taxon>
        <taxon>Onchocercidae</taxon>
        <taxon>Wuchereria</taxon>
    </lineage>
</organism>
<dbReference type="GO" id="GO:0032049">
    <property type="term" value="P:cardiolipin biosynthetic process"/>
    <property type="evidence" value="ECO:0007669"/>
    <property type="project" value="TreeGrafter"/>
</dbReference>
<keyword evidence="9" id="KW-1208">Phospholipid metabolism</keyword>
<keyword evidence="6" id="KW-0443">Lipid metabolism</keyword>
<evidence type="ECO:0000256" key="2">
    <source>
        <dbReference type="ARBA" id="ARBA00022516"/>
    </source>
</evidence>
<keyword evidence="8" id="KW-0594">Phospholipid biosynthesis</keyword>
<dbReference type="InterPro" id="IPR043130">
    <property type="entry name" value="CDP-OH_PTrfase_TM_dom"/>
</dbReference>
<name>A0A1I8F1H0_WUCBA</name>
<dbReference type="InterPro" id="IPR000462">
    <property type="entry name" value="CDP-OH_P_trans"/>
</dbReference>
<dbReference type="PANTHER" id="PTHR14269:SF60">
    <property type="entry name" value="CARDIOLIPIN SYNTHASE (CMP-FORMING)"/>
    <property type="match status" value="1"/>
</dbReference>
<dbReference type="EC" id="2.7.8.41" evidence="10"/>
<dbReference type="STRING" id="6293.A0A1I8F1H0"/>
<evidence type="ECO:0000256" key="6">
    <source>
        <dbReference type="ARBA" id="ARBA00023098"/>
    </source>
</evidence>
<evidence type="ECO:0000256" key="1">
    <source>
        <dbReference type="ARBA" id="ARBA00004141"/>
    </source>
</evidence>
<comment type="subcellular location">
    <subcellularLocation>
        <location evidence="1">Membrane</location>
        <topology evidence="1">Multi-pass membrane protein</topology>
    </subcellularLocation>
</comment>
<reference evidence="13" key="1">
    <citation type="submission" date="2016-11" db="UniProtKB">
        <authorList>
            <consortium name="WormBaseParasite"/>
        </authorList>
    </citation>
    <scope>IDENTIFICATION</scope>
    <source>
        <strain evidence="13">pt0022</strain>
    </source>
</reference>
<evidence type="ECO:0000256" key="5">
    <source>
        <dbReference type="ARBA" id="ARBA00022989"/>
    </source>
</evidence>
<evidence type="ECO:0000256" key="3">
    <source>
        <dbReference type="ARBA" id="ARBA00022679"/>
    </source>
</evidence>
<evidence type="ECO:0000313" key="13">
    <source>
        <dbReference type="WBParaSite" id="maker-PairedContig_9-snap-gene-0.12-mRNA-1"/>
    </source>
</evidence>
<comment type="catalytic activity">
    <reaction evidence="11">
        <text>a CDP-1,2-diacyl-sn-glycerol + a 1,2-diacyl-sn-glycero-3-phospho-(1'-sn-glycerol) = a cardiolipin + CMP + H(+)</text>
        <dbReference type="Rhea" id="RHEA:32931"/>
        <dbReference type="ChEBI" id="CHEBI:15378"/>
        <dbReference type="ChEBI" id="CHEBI:58332"/>
        <dbReference type="ChEBI" id="CHEBI:60377"/>
        <dbReference type="ChEBI" id="CHEBI:62237"/>
        <dbReference type="ChEBI" id="CHEBI:64716"/>
        <dbReference type="EC" id="2.7.8.41"/>
    </reaction>
</comment>
<evidence type="ECO:0000256" key="11">
    <source>
        <dbReference type="ARBA" id="ARBA00047433"/>
    </source>
</evidence>
<keyword evidence="3" id="KW-0808">Transferase</keyword>
<keyword evidence="5 12" id="KW-1133">Transmembrane helix</keyword>
<keyword evidence="2" id="KW-0444">Lipid biosynthesis</keyword>
<accession>A0A1I8F1H0</accession>
<dbReference type="Pfam" id="PF01066">
    <property type="entry name" value="CDP-OH_P_transf"/>
    <property type="match status" value="1"/>
</dbReference>
<dbReference type="Gene3D" id="1.20.120.1760">
    <property type="match status" value="1"/>
</dbReference>
<evidence type="ECO:0000256" key="12">
    <source>
        <dbReference type="SAM" id="Phobius"/>
    </source>
</evidence>
<dbReference type="GO" id="GO:0016020">
    <property type="term" value="C:membrane"/>
    <property type="evidence" value="ECO:0007669"/>
    <property type="project" value="UniProtKB-SubCell"/>
</dbReference>
<dbReference type="PANTHER" id="PTHR14269">
    <property type="entry name" value="CDP-DIACYLGLYCEROL--GLYCEROL-3-PHOSPHATE 3-PHOSPHATIDYLTRANSFERASE-RELATED"/>
    <property type="match status" value="1"/>
</dbReference>
<evidence type="ECO:0000256" key="4">
    <source>
        <dbReference type="ARBA" id="ARBA00022692"/>
    </source>
</evidence>
<evidence type="ECO:0000256" key="7">
    <source>
        <dbReference type="ARBA" id="ARBA00023136"/>
    </source>
</evidence>
<dbReference type="GO" id="GO:0005739">
    <property type="term" value="C:mitochondrion"/>
    <property type="evidence" value="ECO:0007669"/>
    <property type="project" value="TreeGrafter"/>
</dbReference>
<keyword evidence="4 12" id="KW-0812">Transmembrane</keyword>
<dbReference type="WBParaSite" id="maker-PairedContig_9-snap-gene-0.12-mRNA-1">
    <property type="protein sequence ID" value="maker-PairedContig_9-snap-gene-0.12-mRNA-1"/>
    <property type="gene ID" value="maker-PairedContig_9-snap-gene-0.12"/>
</dbReference>
<evidence type="ECO:0000256" key="9">
    <source>
        <dbReference type="ARBA" id="ARBA00023264"/>
    </source>
</evidence>
<proteinExistence type="predicted"/>
<dbReference type="AlphaFoldDB" id="A0A1I8F1H0"/>
<feature type="transmembrane region" description="Helical" evidence="12">
    <location>
        <begin position="126"/>
        <end position="153"/>
    </location>
</feature>
<protein>
    <recommendedName>
        <fullName evidence="10">cardiolipin synthase (CMP-forming)</fullName>
        <ecNumber evidence="10">2.7.8.41</ecNumber>
    </recommendedName>
</protein>